<dbReference type="Proteomes" id="UP000467840">
    <property type="component" value="Chromosome 4"/>
</dbReference>
<evidence type="ECO:0000313" key="4">
    <source>
        <dbReference type="EMBL" id="KAF2299614.1"/>
    </source>
</evidence>
<accession>A0A6A6LF26</accession>
<protein>
    <recommendedName>
        <fullName evidence="3">Tf2-1-like SH3-like domain-containing protein</fullName>
    </recommendedName>
</protein>
<sequence>MRKLTIVYSSFKEWIGCCRDRVDNKRPRDGAAHGDPIERSIVTHRHHVYNEDSKEEDEYEPHEFPRHQRQGEYGRRADVERFFGYMETAPKRRVKVVACRLKGGASAWWVKIVEVHKEVKLKLEEANKKYKEAIDKHKRKQVFEVGDKVMVFLRHERFLVGFYSKLQLKKYGPYEIVKRINDNAYVVDFPNSVGISFTFNVANLYPYHSMDEPLHPLDDSNSRSCSFKVEETDVECIIDNFIEKWEKVQRKKQRKHSRVKTGEKQQV</sequence>
<evidence type="ECO:0000256" key="2">
    <source>
        <dbReference type="SAM" id="MobiDB-lite"/>
    </source>
</evidence>
<feature type="region of interest" description="Disordered" evidence="2">
    <location>
        <begin position="50"/>
        <end position="70"/>
    </location>
</feature>
<evidence type="ECO:0000256" key="1">
    <source>
        <dbReference type="SAM" id="Coils"/>
    </source>
</evidence>
<feature type="domain" description="Tf2-1-like SH3-like" evidence="3">
    <location>
        <begin position="146"/>
        <end position="208"/>
    </location>
</feature>
<keyword evidence="1" id="KW-0175">Coiled coil</keyword>
<evidence type="ECO:0000259" key="3">
    <source>
        <dbReference type="Pfam" id="PF24626"/>
    </source>
</evidence>
<name>A0A6A6LF26_HEVBR</name>
<gene>
    <name evidence="4" type="ORF">GH714_000103</name>
</gene>
<dbReference type="Pfam" id="PF24626">
    <property type="entry name" value="SH3_Tf2-1"/>
    <property type="match status" value="1"/>
</dbReference>
<feature type="compositionally biased region" description="Basic and acidic residues" evidence="2">
    <location>
        <begin position="61"/>
        <end position="70"/>
    </location>
</feature>
<feature type="coiled-coil region" evidence="1">
    <location>
        <begin position="113"/>
        <end position="140"/>
    </location>
</feature>
<keyword evidence="5" id="KW-1185">Reference proteome</keyword>
<evidence type="ECO:0000313" key="5">
    <source>
        <dbReference type="Proteomes" id="UP000467840"/>
    </source>
</evidence>
<comment type="caution">
    <text evidence="4">The sequence shown here is derived from an EMBL/GenBank/DDBJ whole genome shotgun (WGS) entry which is preliminary data.</text>
</comment>
<reference evidence="4 5" key="1">
    <citation type="journal article" date="2020" name="Mol. Plant">
        <title>The Chromosome-Based Rubber Tree Genome Provides New Insights into Spurge Genome Evolution and Rubber Biosynthesis.</title>
        <authorList>
            <person name="Liu J."/>
            <person name="Shi C."/>
            <person name="Shi C.C."/>
            <person name="Li W."/>
            <person name="Zhang Q.J."/>
            <person name="Zhang Y."/>
            <person name="Li K."/>
            <person name="Lu H.F."/>
            <person name="Shi C."/>
            <person name="Zhu S.T."/>
            <person name="Xiao Z.Y."/>
            <person name="Nan H."/>
            <person name="Yue Y."/>
            <person name="Zhu X.G."/>
            <person name="Wu Y."/>
            <person name="Hong X.N."/>
            <person name="Fan G.Y."/>
            <person name="Tong Y."/>
            <person name="Zhang D."/>
            <person name="Mao C.L."/>
            <person name="Liu Y.L."/>
            <person name="Hao S.J."/>
            <person name="Liu W.Q."/>
            <person name="Lv M.Q."/>
            <person name="Zhang H.B."/>
            <person name="Liu Y."/>
            <person name="Hu-Tang G.R."/>
            <person name="Wang J.P."/>
            <person name="Wang J.H."/>
            <person name="Sun Y.H."/>
            <person name="Ni S.B."/>
            <person name="Chen W.B."/>
            <person name="Zhang X.C."/>
            <person name="Jiao Y.N."/>
            <person name="Eichler E.E."/>
            <person name="Li G.H."/>
            <person name="Liu X."/>
            <person name="Gao L.Z."/>
        </authorList>
    </citation>
    <scope>NUCLEOTIDE SEQUENCE [LARGE SCALE GENOMIC DNA]</scope>
    <source>
        <strain evidence="5">cv. GT1</strain>
        <tissue evidence="4">Leaf</tissue>
    </source>
</reference>
<dbReference type="InterPro" id="IPR056924">
    <property type="entry name" value="SH3_Tf2-1"/>
</dbReference>
<proteinExistence type="predicted"/>
<dbReference type="AlphaFoldDB" id="A0A6A6LF26"/>
<dbReference type="EMBL" id="JAAGAX010000010">
    <property type="protein sequence ID" value="KAF2299614.1"/>
    <property type="molecule type" value="Genomic_DNA"/>
</dbReference>
<organism evidence="4 5">
    <name type="scientific">Hevea brasiliensis</name>
    <name type="common">Para rubber tree</name>
    <name type="synonym">Siphonia brasiliensis</name>
    <dbReference type="NCBI Taxonomy" id="3981"/>
    <lineage>
        <taxon>Eukaryota</taxon>
        <taxon>Viridiplantae</taxon>
        <taxon>Streptophyta</taxon>
        <taxon>Embryophyta</taxon>
        <taxon>Tracheophyta</taxon>
        <taxon>Spermatophyta</taxon>
        <taxon>Magnoliopsida</taxon>
        <taxon>eudicotyledons</taxon>
        <taxon>Gunneridae</taxon>
        <taxon>Pentapetalae</taxon>
        <taxon>rosids</taxon>
        <taxon>fabids</taxon>
        <taxon>Malpighiales</taxon>
        <taxon>Euphorbiaceae</taxon>
        <taxon>Crotonoideae</taxon>
        <taxon>Micrandreae</taxon>
        <taxon>Hevea</taxon>
    </lineage>
</organism>